<proteinExistence type="predicted"/>
<evidence type="ECO:0000313" key="2">
    <source>
        <dbReference type="Proteomes" id="UP000045039"/>
    </source>
</evidence>
<dbReference type="AlphaFoldDB" id="A0A9P1R232"/>
<evidence type="ECO:0000313" key="1">
    <source>
        <dbReference type="EMBL" id="CRO58472.1"/>
    </source>
</evidence>
<dbReference type="EMBL" id="CVVU01000111">
    <property type="protein sequence ID" value="CRO58472.1"/>
    <property type="molecule type" value="Genomic_DNA"/>
</dbReference>
<comment type="caution">
    <text evidence="1">The sequence shown here is derived from an EMBL/GenBank/DDBJ whole genome shotgun (WGS) entry which is preliminary data.</text>
</comment>
<sequence length="183" mass="21215">MNEPGSFIWTWYGQDEHRWVLLSAEAFLALDFLALDGAMQRETIGSCPGCSTWSEKVVPLHEWLEGCPGHQAGSFRDALRRVWALCNELPEEALGCFDFDIYAHPGWQAVRREAREALRQNGWDSIRSHAEELRDDCWERVHGYPKKWKSRPSGRLFVALRRTAYSPFFALNSRRRRCRTGSV</sequence>
<dbReference type="RefSeq" id="WP_025297292.1">
    <property type="nucleotide sequence ID" value="NZ_CAADLZ010000765.1"/>
</dbReference>
<reference evidence="2" key="1">
    <citation type="submission" date="2015-06" db="EMBL/GenBank/DDBJ databases">
        <authorList>
            <person name="Radhakrishnan Rajesh"/>
            <person name="Underwood Anthony"/>
            <person name="Al-Shahib Ali"/>
        </authorList>
    </citation>
    <scope>NUCLEOTIDE SEQUENCE [LARGE SCALE GENOMIC DNA]</scope>
    <source>
        <strain evidence="2">P19_London_7_VIM_2_05_10</strain>
    </source>
</reference>
<accession>A0A9P1R232</accession>
<protein>
    <submittedName>
        <fullName evidence="1">Uncharacterized protein</fullName>
    </submittedName>
</protein>
<dbReference type="Proteomes" id="UP000045039">
    <property type="component" value="Unassembled WGS sequence"/>
</dbReference>
<gene>
    <name evidence="1" type="ORF">PAERUG_P19_London_7_VIM_2_05_10_02031</name>
</gene>
<name>A0A9P1R232_PSEAI</name>
<organism evidence="1 2">
    <name type="scientific">Pseudomonas aeruginosa</name>
    <dbReference type="NCBI Taxonomy" id="287"/>
    <lineage>
        <taxon>Bacteria</taxon>
        <taxon>Pseudomonadati</taxon>
        <taxon>Pseudomonadota</taxon>
        <taxon>Gammaproteobacteria</taxon>
        <taxon>Pseudomonadales</taxon>
        <taxon>Pseudomonadaceae</taxon>
        <taxon>Pseudomonas</taxon>
    </lineage>
</organism>